<dbReference type="GO" id="GO:0031430">
    <property type="term" value="C:M band"/>
    <property type="evidence" value="ECO:0007669"/>
    <property type="project" value="TreeGrafter"/>
</dbReference>
<dbReference type="SMART" id="SM00060">
    <property type="entry name" value="FN3"/>
    <property type="match status" value="4"/>
</dbReference>
<feature type="domain" description="Fibronectin type-III" evidence="4">
    <location>
        <begin position="17"/>
        <end position="110"/>
    </location>
</feature>
<dbReference type="CDD" id="cd00063">
    <property type="entry name" value="FN3"/>
    <property type="match status" value="4"/>
</dbReference>
<evidence type="ECO:0000256" key="2">
    <source>
        <dbReference type="SAM" id="MobiDB-lite"/>
    </source>
</evidence>
<evidence type="ECO:0000259" key="4">
    <source>
        <dbReference type="PROSITE" id="PS50853"/>
    </source>
</evidence>
<dbReference type="InterPro" id="IPR013783">
    <property type="entry name" value="Ig-like_fold"/>
</dbReference>
<dbReference type="SUPFAM" id="SSF49265">
    <property type="entry name" value="Fibronectin type III"/>
    <property type="match status" value="2"/>
</dbReference>
<feature type="region of interest" description="Disordered" evidence="2">
    <location>
        <begin position="387"/>
        <end position="407"/>
    </location>
</feature>
<keyword evidence="1" id="KW-0677">Repeat</keyword>
<dbReference type="PRINTS" id="PR00014">
    <property type="entry name" value="FNTYPEIII"/>
</dbReference>
<evidence type="ECO:0000313" key="5">
    <source>
        <dbReference type="EMBL" id="CAB4800591.1"/>
    </source>
</evidence>
<feature type="compositionally biased region" description="Low complexity" evidence="2">
    <location>
        <begin position="105"/>
        <end position="124"/>
    </location>
</feature>
<feature type="region of interest" description="Disordered" evidence="2">
    <location>
        <begin position="290"/>
        <end position="314"/>
    </location>
</feature>
<keyword evidence="3" id="KW-1133">Transmembrane helix</keyword>
<protein>
    <submittedName>
        <fullName evidence="5">Unannotated protein</fullName>
    </submittedName>
</protein>
<gene>
    <name evidence="5" type="ORF">UFOPK3024_00582</name>
</gene>
<dbReference type="Pfam" id="PF00041">
    <property type="entry name" value="fn3"/>
    <property type="match status" value="4"/>
</dbReference>
<feature type="compositionally biased region" description="Low complexity" evidence="2">
    <location>
        <begin position="13"/>
        <end position="27"/>
    </location>
</feature>
<feature type="region of interest" description="Disordered" evidence="2">
    <location>
        <begin position="1"/>
        <end position="27"/>
    </location>
</feature>
<dbReference type="PANTHER" id="PTHR13817:SF151">
    <property type="entry name" value="TITIN"/>
    <property type="match status" value="1"/>
</dbReference>
<dbReference type="InterPro" id="IPR036116">
    <property type="entry name" value="FN3_sf"/>
</dbReference>
<accession>A0A6J6XTD1</accession>
<organism evidence="5">
    <name type="scientific">freshwater metagenome</name>
    <dbReference type="NCBI Taxonomy" id="449393"/>
    <lineage>
        <taxon>unclassified sequences</taxon>
        <taxon>metagenomes</taxon>
        <taxon>ecological metagenomes</taxon>
    </lineage>
</organism>
<keyword evidence="3" id="KW-0472">Membrane</keyword>
<feature type="region of interest" description="Disordered" evidence="2">
    <location>
        <begin position="421"/>
        <end position="446"/>
    </location>
</feature>
<feature type="domain" description="Fibronectin type-III" evidence="4">
    <location>
        <begin position="113"/>
        <end position="206"/>
    </location>
</feature>
<feature type="transmembrane region" description="Helical" evidence="3">
    <location>
        <begin position="658"/>
        <end position="676"/>
    </location>
</feature>
<dbReference type="InterPro" id="IPR050964">
    <property type="entry name" value="Striated_Muscle_Regulatory"/>
</dbReference>
<feature type="domain" description="Fibronectin type-III" evidence="4">
    <location>
        <begin position="209"/>
        <end position="302"/>
    </location>
</feature>
<dbReference type="AlphaFoldDB" id="A0A6J6XTD1"/>
<evidence type="ECO:0000256" key="3">
    <source>
        <dbReference type="SAM" id="Phobius"/>
    </source>
</evidence>
<feature type="domain" description="Fibronectin type-III" evidence="4">
    <location>
        <begin position="305"/>
        <end position="398"/>
    </location>
</feature>
<feature type="region of interest" description="Disordered" evidence="2">
    <location>
        <begin position="101"/>
        <end position="124"/>
    </location>
</feature>
<feature type="region of interest" description="Disordered" evidence="2">
    <location>
        <begin position="622"/>
        <end position="650"/>
    </location>
</feature>
<name>A0A6J6XTD1_9ZZZZ</name>
<sequence>MASSTIKASVDIADPTAPGKPAAPTAVAGNGEATVSWSASSDTGGSAITGYTITAVEDATKTCTPTPATGLTCTVTGLTNDTAYTFTLVATNAIGDSTASNASNAVTPKAPTAPAAPSAPSAVAGDAQATVTWTAPSDNGGSDVTGYTVTAVEDAMKTCTPTPATALTCTVTGLTNDTAYTFTVVATNAIGSSSASAPSSAVTPKAPTAPGKPSAPAASAGNAEATITWADASDTGGSAITGYTVTAVEDATKTCTPTPATALTCTVTGLTNGTAYTFTLVARNVVGDSVASDPSNSATPATVTEPGKPAAPTAVAGDASATVTWVVATDDGGSDITGYTITAVEDATKSCTPTPATALTCTVTGLTNGTAYTFTLVATNAIGDSVDSDPSAAVTPEGAGPTQDIPSTVSKQVAGVRCENAVQPGGSNWTDGDTGEFASPAGSGATTIPDPTFTVALTPAAPTAGQKVTIAVTFDKGITNGPSTQDEGKTRPSARVIVSGALSATIIVNGTPYGTAANPVLAGNRFPGQTMTKANAFTFPADASETNPVFVELQTIAFDTKSVQPDFNWPNGPADTFLTVCNKSANPLTATSLSGSTKKIKAQAAIVPIGVTAAVPFVGEVPPPPTIPPVDDNGGGGDGTDTSGGTLPKTGGNPISSLWVALILFQIGLIMAVRSVRAAPVKTARHL</sequence>
<proteinExistence type="predicted"/>
<dbReference type="EMBL" id="CAFAAK010000105">
    <property type="protein sequence ID" value="CAB4800591.1"/>
    <property type="molecule type" value="Genomic_DNA"/>
</dbReference>
<dbReference type="Gene3D" id="2.60.40.10">
    <property type="entry name" value="Immunoglobulins"/>
    <property type="match status" value="4"/>
</dbReference>
<dbReference type="GO" id="GO:0045214">
    <property type="term" value="P:sarcomere organization"/>
    <property type="evidence" value="ECO:0007669"/>
    <property type="project" value="TreeGrafter"/>
</dbReference>
<dbReference type="InterPro" id="IPR003961">
    <property type="entry name" value="FN3_dom"/>
</dbReference>
<keyword evidence="3" id="KW-0812">Transmembrane</keyword>
<feature type="compositionally biased region" description="Polar residues" evidence="2">
    <location>
        <begin position="292"/>
        <end position="302"/>
    </location>
</feature>
<evidence type="ECO:0000256" key="1">
    <source>
        <dbReference type="ARBA" id="ARBA00022737"/>
    </source>
</evidence>
<feature type="region of interest" description="Disordered" evidence="2">
    <location>
        <begin position="193"/>
        <end position="220"/>
    </location>
</feature>
<reference evidence="5" key="1">
    <citation type="submission" date="2020-05" db="EMBL/GenBank/DDBJ databases">
        <authorList>
            <person name="Chiriac C."/>
            <person name="Salcher M."/>
            <person name="Ghai R."/>
            <person name="Kavagutti S V."/>
        </authorList>
    </citation>
    <scope>NUCLEOTIDE SEQUENCE</scope>
</reference>
<dbReference type="PANTHER" id="PTHR13817">
    <property type="entry name" value="TITIN"/>
    <property type="match status" value="1"/>
</dbReference>
<dbReference type="PROSITE" id="PS50853">
    <property type="entry name" value="FN3"/>
    <property type="match status" value="4"/>
</dbReference>